<dbReference type="CDD" id="cd10170">
    <property type="entry name" value="ASKHA_NBD_HSP70"/>
    <property type="match status" value="1"/>
</dbReference>
<sequence length="914" mass="102354">MAPSASKMDHDRNLLRIVIDHGTGEEKISAQWIPAGASQRNPPPFTIRLMGQGSVVQKAVLEGDLGDGRLIWGERDVNLWSRHHPRQTGKVCQLWKLVLHKRYRNTPTGRAVFKAIGAEHGNMETFEEFLTMQFRQVREMIIDRLVSHHSHLAGLEPGAEAREYWANTVQVETLLMVPAGWSQDAQSIMVAAATDAGFNNVGPVYESLVAVASEVHCAEENRHVAEGHVIVTTDIGRGTVLVGNHSTCGMAGGQQINDFGAAWVETCPDVLKHGKDVHEVCRRMGITIEAFRYRVSDEFERVKPDFPNKMDFQLTIRAPAGWDKINNGLAKVDIDVPWYIAVSLDMVWESDQMQREKMKEFFDHQLNKVTKLLDSHLLQHAGQKIHGAISTAGGAKNAYVRQELDEYFLKNRGFRCFDPQDRHPTCHAALQHYPENHPQQLPAGVLYICRGEEWDKNIHTDVIQGSGLIRRNFVKTDGVKKRTRIDWVDDRLTTIMSKRDGEQPTGRRVVMIFNVLASKPGRITFPLFHSTNARKEHQPAYRKDGEPRAGLTKWTVRFANMTGDLDKDKHNFPAVAINGRDHYVVTTIVAIEGDDTHLDLVLQVIKADDLQYDEIGQARVDIDYQPLTEKRIEVWDRFRSYFPIKDEACPEYKVSPFSKATERNSPMAKLEPEPSPSPMPIRRQAEQNHQSASANPTSRSPSQQRADSGVSVSAMSQESSLFVSDVESSRARDAQPSAQGKLLRPRKRKRTSHPTVTRAQRDTWAVDTDEDELSLERPEKCHAVTPKGPASKAKRPVGRSTKTKVQAQGASLFSRFARKSVGEDDEDEDDEETIAVTPRKTAFPSTLPVSPSTSPSSPQPQQSGPALPRQSSADLMANVDEVTSFISVADMSRFVDDTESGHWPGGGGWSRRRG</sequence>
<gene>
    <name evidence="2" type="ORF">M409DRAFT_59740</name>
</gene>
<feature type="compositionally biased region" description="Gly residues" evidence="1">
    <location>
        <begin position="903"/>
        <end position="914"/>
    </location>
</feature>
<keyword evidence="3" id="KW-1185">Reference proteome</keyword>
<dbReference type="GeneID" id="54567556"/>
<feature type="compositionally biased region" description="Acidic residues" evidence="1">
    <location>
        <begin position="823"/>
        <end position="833"/>
    </location>
</feature>
<protein>
    <submittedName>
        <fullName evidence="2">Uncharacterized protein</fullName>
    </submittedName>
</protein>
<feature type="region of interest" description="Disordered" evidence="1">
    <location>
        <begin position="890"/>
        <end position="914"/>
    </location>
</feature>
<organism evidence="2 3">
    <name type="scientific">Zasmidium cellare ATCC 36951</name>
    <dbReference type="NCBI Taxonomy" id="1080233"/>
    <lineage>
        <taxon>Eukaryota</taxon>
        <taxon>Fungi</taxon>
        <taxon>Dikarya</taxon>
        <taxon>Ascomycota</taxon>
        <taxon>Pezizomycotina</taxon>
        <taxon>Dothideomycetes</taxon>
        <taxon>Dothideomycetidae</taxon>
        <taxon>Mycosphaerellales</taxon>
        <taxon>Mycosphaerellaceae</taxon>
        <taxon>Zasmidium</taxon>
    </lineage>
</organism>
<dbReference type="EMBL" id="ML993624">
    <property type="protein sequence ID" value="KAF2160709.1"/>
    <property type="molecule type" value="Genomic_DNA"/>
</dbReference>
<feature type="region of interest" description="Disordered" evidence="1">
    <location>
        <begin position="657"/>
        <end position="875"/>
    </location>
</feature>
<feature type="compositionally biased region" description="Basic residues" evidence="1">
    <location>
        <begin position="743"/>
        <end position="752"/>
    </location>
</feature>
<reference evidence="2" key="1">
    <citation type="journal article" date="2020" name="Stud. Mycol.">
        <title>101 Dothideomycetes genomes: a test case for predicting lifestyles and emergence of pathogens.</title>
        <authorList>
            <person name="Haridas S."/>
            <person name="Albert R."/>
            <person name="Binder M."/>
            <person name="Bloem J."/>
            <person name="Labutti K."/>
            <person name="Salamov A."/>
            <person name="Andreopoulos B."/>
            <person name="Baker S."/>
            <person name="Barry K."/>
            <person name="Bills G."/>
            <person name="Bluhm B."/>
            <person name="Cannon C."/>
            <person name="Castanera R."/>
            <person name="Culley D."/>
            <person name="Daum C."/>
            <person name="Ezra D."/>
            <person name="Gonzalez J."/>
            <person name="Henrissat B."/>
            <person name="Kuo A."/>
            <person name="Liang C."/>
            <person name="Lipzen A."/>
            <person name="Lutzoni F."/>
            <person name="Magnuson J."/>
            <person name="Mondo S."/>
            <person name="Nolan M."/>
            <person name="Ohm R."/>
            <person name="Pangilinan J."/>
            <person name="Park H.-J."/>
            <person name="Ramirez L."/>
            <person name="Alfaro M."/>
            <person name="Sun H."/>
            <person name="Tritt A."/>
            <person name="Yoshinaga Y."/>
            <person name="Zwiers L.-H."/>
            <person name="Turgeon B."/>
            <person name="Goodwin S."/>
            <person name="Spatafora J."/>
            <person name="Crous P."/>
            <person name="Grigoriev I."/>
        </authorList>
    </citation>
    <scope>NUCLEOTIDE SEQUENCE</scope>
    <source>
        <strain evidence="2">ATCC 36951</strain>
    </source>
</reference>
<dbReference type="OrthoDB" id="3645374at2759"/>
<dbReference type="Proteomes" id="UP000799537">
    <property type="component" value="Unassembled WGS sequence"/>
</dbReference>
<accession>A0A6A6C4P1</accession>
<name>A0A6A6C4P1_ZASCE</name>
<feature type="compositionally biased region" description="Polar residues" evidence="1">
    <location>
        <begin position="687"/>
        <end position="722"/>
    </location>
</feature>
<dbReference type="RefSeq" id="XP_033661598.1">
    <property type="nucleotide sequence ID" value="XM_033814284.1"/>
</dbReference>
<feature type="compositionally biased region" description="Low complexity" evidence="1">
    <location>
        <begin position="844"/>
        <end position="865"/>
    </location>
</feature>
<evidence type="ECO:0000256" key="1">
    <source>
        <dbReference type="SAM" id="MobiDB-lite"/>
    </source>
</evidence>
<evidence type="ECO:0000313" key="3">
    <source>
        <dbReference type="Proteomes" id="UP000799537"/>
    </source>
</evidence>
<dbReference type="Gene3D" id="3.30.420.40">
    <property type="match status" value="1"/>
</dbReference>
<proteinExistence type="predicted"/>
<evidence type="ECO:0000313" key="2">
    <source>
        <dbReference type="EMBL" id="KAF2160709.1"/>
    </source>
</evidence>
<dbReference type="AlphaFoldDB" id="A0A6A6C4P1"/>